<feature type="non-terminal residue" evidence="1">
    <location>
        <position position="1"/>
    </location>
</feature>
<comment type="caution">
    <text evidence="1">The sequence shown here is derived from an EMBL/GenBank/DDBJ whole genome shotgun (WGS) entry which is preliminary data.</text>
</comment>
<dbReference type="EMBL" id="AYSL01001496">
    <property type="protein sequence ID" value="KTF05905.1"/>
    <property type="molecule type" value="Genomic_DNA"/>
</dbReference>
<evidence type="ECO:0000313" key="1">
    <source>
        <dbReference type="EMBL" id="KTF05905.1"/>
    </source>
</evidence>
<accession>A0A1B6NR07</accession>
<gene>
    <name evidence="1" type="ORF">MGSAQ_002599</name>
</gene>
<dbReference type="AlphaFoldDB" id="A0A1B6NR07"/>
<proteinExistence type="predicted"/>
<sequence>FAPTELKLGVHWYHFNQPIIPPFVAVKTGIVFKQQPCFGLFAF</sequence>
<reference evidence="1" key="1">
    <citation type="submission" date="2013-11" db="EMBL/GenBank/DDBJ databases">
        <title>Microbial diversity, functional groups and degradation webs in Northern and Southern Mediterranean and Red Sea marine crude oil polluted sites.</title>
        <authorList>
            <person name="Daffonchio D."/>
            <person name="Mapelli F."/>
            <person name="Ferrer M."/>
            <person name="Richter M."/>
            <person name="Cherif A."/>
            <person name="Malkawi H.I."/>
            <person name="Yakimov M.M."/>
            <person name="Abdel-Fattah Y.R."/>
            <person name="Blaghen M."/>
            <person name="Golyshin P.N."/>
            <person name="Kalogerakis N."/>
            <person name="Boon N."/>
            <person name="Magagnini M."/>
            <person name="Fava F."/>
        </authorList>
    </citation>
    <scope>NUCLEOTIDE SEQUENCE</scope>
</reference>
<protein>
    <submittedName>
        <fullName evidence="1">Uncharacterized protein</fullName>
    </submittedName>
</protein>
<organism evidence="1">
    <name type="scientific">marine sediment metagenome</name>
    <dbReference type="NCBI Taxonomy" id="412755"/>
    <lineage>
        <taxon>unclassified sequences</taxon>
        <taxon>metagenomes</taxon>
        <taxon>ecological metagenomes</taxon>
    </lineage>
</organism>
<name>A0A1B6NR07_9ZZZZ</name>